<evidence type="ECO:0000313" key="14">
    <source>
        <dbReference type="Proteomes" id="UP000001693"/>
    </source>
</evidence>
<dbReference type="CDD" id="cd10027">
    <property type="entry name" value="UDG-F1-like"/>
    <property type="match status" value="1"/>
</dbReference>
<dbReference type="RefSeq" id="WP_012348875.1">
    <property type="nucleotide sequence ID" value="NC_010524.1"/>
</dbReference>
<dbReference type="Proteomes" id="UP000001693">
    <property type="component" value="Chromosome"/>
</dbReference>
<feature type="domain" description="Uracil-DNA glycosylase-like" evidence="12">
    <location>
        <begin position="71"/>
        <end position="236"/>
    </location>
</feature>
<dbReference type="AlphaFoldDB" id="B1Y7I1"/>
<keyword evidence="8 9" id="KW-0234">DNA repair</keyword>
<comment type="subcellular location">
    <subcellularLocation>
        <location evidence="9">Cytoplasm</location>
    </subcellularLocation>
</comment>
<comment type="function">
    <text evidence="2 9 11">Excises uracil residues from the DNA which can arise as a result of misincorporation of dUMP residues by DNA polymerase or due to deamination of cytosine.</text>
</comment>
<gene>
    <name evidence="9" type="primary">ung</name>
    <name evidence="13" type="ordered locus">Lcho_3875</name>
</gene>
<evidence type="ECO:0000256" key="2">
    <source>
        <dbReference type="ARBA" id="ARBA00002631"/>
    </source>
</evidence>
<keyword evidence="6 9" id="KW-0227">DNA damage</keyword>
<dbReference type="SUPFAM" id="SSF52141">
    <property type="entry name" value="Uracil-DNA glycosylase-like"/>
    <property type="match status" value="1"/>
</dbReference>
<dbReference type="InterPro" id="IPR005122">
    <property type="entry name" value="Uracil-DNA_glycosylase-like"/>
</dbReference>
<dbReference type="PANTHER" id="PTHR11264">
    <property type="entry name" value="URACIL-DNA GLYCOSYLASE"/>
    <property type="match status" value="1"/>
</dbReference>
<proteinExistence type="inferred from homology"/>
<dbReference type="OrthoDB" id="9804372at2"/>
<evidence type="ECO:0000256" key="3">
    <source>
        <dbReference type="ARBA" id="ARBA00008184"/>
    </source>
</evidence>
<dbReference type="PROSITE" id="PS00130">
    <property type="entry name" value="U_DNA_GLYCOSYLASE"/>
    <property type="match status" value="1"/>
</dbReference>
<dbReference type="NCBIfam" id="NF003588">
    <property type="entry name" value="PRK05254.1-1"/>
    <property type="match status" value="1"/>
</dbReference>
<evidence type="ECO:0000256" key="7">
    <source>
        <dbReference type="ARBA" id="ARBA00022801"/>
    </source>
</evidence>
<dbReference type="InterPro" id="IPR018085">
    <property type="entry name" value="Ura-DNA_Glyclase_AS"/>
</dbReference>
<dbReference type="GO" id="GO:0005737">
    <property type="term" value="C:cytoplasm"/>
    <property type="evidence" value="ECO:0007669"/>
    <property type="project" value="UniProtKB-SubCell"/>
</dbReference>
<evidence type="ECO:0000256" key="4">
    <source>
        <dbReference type="ARBA" id="ARBA00012030"/>
    </source>
</evidence>
<dbReference type="eggNOG" id="COG0692">
    <property type="taxonomic scope" value="Bacteria"/>
</dbReference>
<dbReference type="SMART" id="SM00986">
    <property type="entry name" value="UDG"/>
    <property type="match status" value="1"/>
</dbReference>
<organism evidence="13 14">
    <name type="scientific">Leptothrix cholodnii (strain ATCC 51168 / LMG 8142 / SP-6)</name>
    <name type="common">Leptothrix discophora (strain SP-6)</name>
    <dbReference type="NCBI Taxonomy" id="395495"/>
    <lineage>
        <taxon>Bacteria</taxon>
        <taxon>Pseudomonadati</taxon>
        <taxon>Pseudomonadota</taxon>
        <taxon>Betaproteobacteria</taxon>
        <taxon>Burkholderiales</taxon>
        <taxon>Sphaerotilaceae</taxon>
        <taxon>Leptothrix</taxon>
    </lineage>
</organism>
<dbReference type="NCBIfam" id="NF003592">
    <property type="entry name" value="PRK05254.1-5"/>
    <property type="match status" value="1"/>
</dbReference>
<dbReference type="KEGG" id="lch:Lcho_3875"/>
<keyword evidence="14" id="KW-1185">Reference proteome</keyword>
<dbReference type="Gene3D" id="3.40.470.10">
    <property type="entry name" value="Uracil-DNA glycosylase-like domain"/>
    <property type="match status" value="1"/>
</dbReference>
<dbReference type="Pfam" id="PF03167">
    <property type="entry name" value="UDG"/>
    <property type="match status" value="1"/>
</dbReference>
<evidence type="ECO:0000256" key="10">
    <source>
        <dbReference type="PROSITE-ProRule" id="PRU10072"/>
    </source>
</evidence>
<comment type="similarity">
    <text evidence="3 9 11">Belongs to the uracil-DNA glycosylase (UDG) superfamily. UNG family.</text>
</comment>
<keyword evidence="9" id="KW-0963">Cytoplasm</keyword>
<dbReference type="NCBIfam" id="NF003589">
    <property type="entry name" value="PRK05254.1-2"/>
    <property type="match status" value="1"/>
</dbReference>
<evidence type="ECO:0000256" key="1">
    <source>
        <dbReference type="ARBA" id="ARBA00001400"/>
    </source>
</evidence>
<evidence type="ECO:0000256" key="9">
    <source>
        <dbReference type="HAMAP-Rule" id="MF_00148"/>
    </source>
</evidence>
<dbReference type="EC" id="3.2.2.27" evidence="4 9"/>
<dbReference type="STRING" id="395495.Lcho_3875"/>
<dbReference type="GO" id="GO:0097510">
    <property type="term" value="P:base-excision repair, AP site formation via deaminated base removal"/>
    <property type="evidence" value="ECO:0007669"/>
    <property type="project" value="TreeGrafter"/>
</dbReference>
<evidence type="ECO:0000256" key="8">
    <source>
        <dbReference type="ARBA" id="ARBA00023204"/>
    </source>
</evidence>
<name>B1Y7I1_LEPCP</name>
<dbReference type="InterPro" id="IPR002043">
    <property type="entry name" value="UDG_fam1"/>
</dbReference>
<evidence type="ECO:0000256" key="11">
    <source>
        <dbReference type="RuleBase" id="RU003780"/>
    </source>
</evidence>
<dbReference type="NCBIfam" id="NF003591">
    <property type="entry name" value="PRK05254.1-4"/>
    <property type="match status" value="1"/>
</dbReference>
<dbReference type="SMART" id="SM00987">
    <property type="entry name" value="UreE_C"/>
    <property type="match status" value="1"/>
</dbReference>
<reference evidence="13 14" key="1">
    <citation type="submission" date="2008-03" db="EMBL/GenBank/DDBJ databases">
        <title>Complete sequence of Leptothrix cholodnii SP-6.</title>
        <authorList>
            <consortium name="US DOE Joint Genome Institute"/>
            <person name="Copeland A."/>
            <person name="Lucas S."/>
            <person name="Lapidus A."/>
            <person name="Glavina del Rio T."/>
            <person name="Dalin E."/>
            <person name="Tice H."/>
            <person name="Bruce D."/>
            <person name="Goodwin L."/>
            <person name="Pitluck S."/>
            <person name="Chertkov O."/>
            <person name="Brettin T."/>
            <person name="Detter J.C."/>
            <person name="Han C."/>
            <person name="Kuske C.R."/>
            <person name="Schmutz J."/>
            <person name="Larimer F."/>
            <person name="Land M."/>
            <person name="Hauser L."/>
            <person name="Kyrpides N."/>
            <person name="Lykidis A."/>
            <person name="Emerson D."/>
            <person name="Richardson P."/>
        </authorList>
    </citation>
    <scope>NUCLEOTIDE SEQUENCE [LARGE SCALE GENOMIC DNA]</scope>
    <source>
        <strain evidence="14">ATCC 51168 / LMG 8142 / SP-6</strain>
    </source>
</reference>
<dbReference type="EMBL" id="CP001013">
    <property type="protein sequence ID" value="ACB36129.1"/>
    <property type="molecule type" value="Genomic_DNA"/>
</dbReference>
<dbReference type="InterPro" id="IPR036895">
    <property type="entry name" value="Uracil-DNA_glycosylase-like_sf"/>
</dbReference>
<evidence type="ECO:0000256" key="6">
    <source>
        <dbReference type="ARBA" id="ARBA00022763"/>
    </source>
</evidence>
<dbReference type="HAMAP" id="MF_00148">
    <property type="entry name" value="UDG"/>
    <property type="match status" value="1"/>
</dbReference>
<dbReference type="HOGENOM" id="CLU_032162_3_0_4"/>
<evidence type="ECO:0000313" key="13">
    <source>
        <dbReference type="EMBL" id="ACB36129.1"/>
    </source>
</evidence>
<protein>
    <recommendedName>
        <fullName evidence="5 9">Uracil-DNA glycosylase</fullName>
        <shortName evidence="9">UDG</shortName>
        <ecNumber evidence="4 9">3.2.2.27</ecNumber>
    </recommendedName>
</protein>
<dbReference type="PANTHER" id="PTHR11264:SF0">
    <property type="entry name" value="URACIL-DNA GLYCOSYLASE"/>
    <property type="match status" value="1"/>
</dbReference>
<sequence>MSALLLPPVCVPDNRLQAPLADAFRQVAPRWRGLCDRFLASEAGRSLCVEVDRRVAAGTPVFPRQPLRALRALEPANVRVVILGQDPYHGAGEAEGLAFSVPEGVRIPPSLRNIHQELMTDVGIARPGHGSLSRWVGQGVLLLNSSLSVDQDRAGSHARLGWRDFTDAVIAQVAADPSPKVFMLWGAHAQAKRALINASGPAHLCLCSNHPSPLSARRPPVPFIGSAPFSRAAGWLASMGRGAIDWHL</sequence>
<keyword evidence="7 9" id="KW-0378">Hydrolase</keyword>
<evidence type="ECO:0000259" key="12">
    <source>
        <dbReference type="SMART" id="SM00986"/>
    </source>
</evidence>
<feature type="active site" description="Proton acceptor" evidence="9 10">
    <location>
        <position position="86"/>
    </location>
</feature>
<dbReference type="NCBIfam" id="TIGR00628">
    <property type="entry name" value="ung"/>
    <property type="match status" value="1"/>
</dbReference>
<comment type="catalytic activity">
    <reaction evidence="1 9 11">
        <text>Hydrolyzes single-stranded DNA or mismatched double-stranded DNA and polynucleotides, releasing free uracil.</text>
        <dbReference type="EC" id="3.2.2.27"/>
    </reaction>
</comment>
<evidence type="ECO:0000256" key="5">
    <source>
        <dbReference type="ARBA" id="ARBA00018429"/>
    </source>
</evidence>
<dbReference type="GO" id="GO:0004844">
    <property type="term" value="F:uracil DNA N-glycosylase activity"/>
    <property type="evidence" value="ECO:0007669"/>
    <property type="project" value="UniProtKB-UniRule"/>
</dbReference>
<accession>B1Y7I1</accession>